<dbReference type="GO" id="GO:0036503">
    <property type="term" value="P:ERAD pathway"/>
    <property type="evidence" value="ECO:0007669"/>
    <property type="project" value="InterPro"/>
</dbReference>
<evidence type="ECO:0000259" key="12">
    <source>
        <dbReference type="PROSITE" id="PS51698"/>
    </source>
</evidence>
<evidence type="ECO:0000256" key="2">
    <source>
        <dbReference type="ARBA" id="ARBA00004123"/>
    </source>
</evidence>
<comment type="catalytic activity">
    <reaction evidence="1">
        <text>S-ubiquitinyl-[E2 ubiquitin-conjugating enzyme]-L-cysteine + [acceptor protein]-L-lysine = [E2 ubiquitin-conjugating enzyme]-L-cysteine + N(6)-ubiquitinyl-[acceptor protein]-L-lysine.</text>
        <dbReference type="EC" id="2.3.2.27"/>
    </reaction>
</comment>
<dbReference type="Gene3D" id="3.30.40.10">
    <property type="entry name" value="Zinc/RING finger domain, C3HC4 (zinc finger)"/>
    <property type="match status" value="1"/>
</dbReference>
<keyword evidence="9" id="KW-0697">Rotamase</keyword>
<evidence type="ECO:0000256" key="4">
    <source>
        <dbReference type="ARBA" id="ARBA00004906"/>
    </source>
</evidence>
<dbReference type="PANTHER" id="PTHR13931">
    <property type="entry name" value="UBIQUITINATION FACTOR E4"/>
    <property type="match status" value="1"/>
</dbReference>
<gene>
    <name evidence="13" type="ORF">BP5553_05223</name>
</gene>
<dbReference type="GO" id="GO:0003755">
    <property type="term" value="F:peptidyl-prolyl cis-trans isomerase activity"/>
    <property type="evidence" value="ECO:0007669"/>
    <property type="project" value="UniProtKB-KW"/>
</dbReference>
<dbReference type="Pfam" id="PF04564">
    <property type="entry name" value="U-box"/>
    <property type="match status" value="1"/>
</dbReference>
<dbReference type="GeneID" id="43598072"/>
<keyword evidence="6" id="KW-0963">Cytoplasm</keyword>
<dbReference type="SMART" id="SM00504">
    <property type="entry name" value="Ubox"/>
    <property type="match status" value="1"/>
</dbReference>
<protein>
    <recommendedName>
        <fullName evidence="12">U-box domain-containing protein</fullName>
    </recommendedName>
</protein>
<evidence type="ECO:0000256" key="10">
    <source>
        <dbReference type="ARBA" id="ARBA00023242"/>
    </source>
</evidence>
<evidence type="ECO:0000256" key="7">
    <source>
        <dbReference type="ARBA" id="ARBA00022679"/>
    </source>
</evidence>
<evidence type="ECO:0000256" key="8">
    <source>
        <dbReference type="ARBA" id="ARBA00022786"/>
    </source>
</evidence>
<keyword evidence="9" id="KW-0413">Isomerase</keyword>
<dbReference type="Proteomes" id="UP000254866">
    <property type="component" value="Unassembled WGS sequence"/>
</dbReference>
<dbReference type="GO" id="GO:0005634">
    <property type="term" value="C:nucleus"/>
    <property type="evidence" value="ECO:0007669"/>
    <property type="project" value="UniProtKB-SubCell"/>
</dbReference>
<evidence type="ECO:0000256" key="3">
    <source>
        <dbReference type="ARBA" id="ARBA00004496"/>
    </source>
</evidence>
<dbReference type="PANTHER" id="PTHR13931:SF2">
    <property type="entry name" value="UBIQUITIN CONJUGATION FACTOR E4 B"/>
    <property type="match status" value="1"/>
</dbReference>
<keyword evidence="8" id="KW-0833">Ubl conjugation pathway</keyword>
<comment type="similarity">
    <text evidence="5">Belongs to the ubiquitin conjugation factor E4 family.</text>
</comment>
<evidence type="ECO:0000256" key="11">
    <source>
        <dbReference type="SAM" id="MobiDB-lite"/>
    </source>
</evidence>
<feature type="region of interest" description="Disordered" evidence="11">
    <location>
        <begin position="1"/>
        <end position="144"/>
    </location>
</feature>
<dbReference type="CDD" id="cd16657">
    <property type="entry name" value="RING-Ubox_UBE4A"/>
    <property type="match status" value="1"/>
</dbReference>
<dbReference type="GO" id="GO:0000151">
    <property type="term" value="C:ubiquitin ligase complex"/>
    <property type="evidence" value="ECO:0007669"/>
    <property type="project" value="InterPro"/>
</dbReference>
<keyword evidence="14" id="KW-1185">Reference proteome</keyword>
<dbReference type="InterPro" id="IPR013083">
    <property type="entry name" value="Znf_RING/FYVE/PHD"/>
</dbReference>
<feature type="compositionally biased region" description="Polar residues" evidence="11">
    <location>
        <begin position="79"/>
        <end position="105"/>
    </location>
</feature>
<dbReference type="InterPro" id="IPR045132">
    <property type="entry name" value="UBE4"/>
</dbReference>
<dbReference type="AlphaFoldDB" id="A0A370TQJ7"/>
<evidence type="ECO:0000313" key="14">
    <source>
        <dbReference type="Proteomes" id="UP000254866"/>
    </source>
</evidence>
<reference evidence="13 14" key="1">
    <citation type="journal article" date="2018" name="IMA Fungus">
        <title>IMA Genome-F 9: Draft genome sequence of Annulohypoxylon stygium, Aspergillus mulundensis, Berkeleyomyces basicola (syn. Thielaviopsis basicola), Ceratocystis smalleyi, two Cercospora beticola strains, Coleophoma cylindrospora, Fusarium fracticaudum, Phialophora cf. hyalina, and Morchella septimelata.</title>
        <authorList>
            <person name="Wingfield B.D."/>
            <person name="Bills G.F."/>
            <person name="Dong Y."/>
            <person name="Huang W."/>
            <person name="Nel W.J."/>
            <person name="Swalarsk-Parry B.S."/>
            <person name="Vaghefi N."/>
            <person name="Wilken P.M."/>
            <person name="An Z."/>
            <person name="de Beer Z.W."/>
            <person name="De Vos L."/>
            <person name="Chen L."/>
            <person name="Duong T.A."/>
            <person name="Gao Y."/>
            <person name="Hammerbacher A."/>
            <person name="Kikkert J.R."/>
            <person name="Li Y."/>
            <person name="Li H."/>
            <person name="Li K."/>
            <person name="Li Q."/>
            <person name="Liu X."/>
            <person name="Ma X."/>
            <person name="Naidoo K."/>
            <person name="Pethybridge S.J."/>
            <person name="Sun J."/>
            <person name="Steenkamp E.T."/>
            <person name="van der Nest M.A."/>
            <person name="van Wyk S."/>
            <person name="Wingfield M.J."/>
            <person name="Xiong C."/>
            <person name="Yue Q."/>
            <person name="Zhang X."/>
        </authorList>
    </citation>
    <scope>NUCLEOTIDE SEQUENCE [LARGE SCALE GENOMIC DNA]</scope>
    <source>
        <strain evidence="13 14">BP 5553</strain>
    </source>
</reference>
<comment type="pathway">
    <text evidence="4">Protein modification; protein ubiquitination.</text>
</comment>
<accession>A0A370TQJ7</accession>
<organism evidence="13 14">
    <name type="scientific">Venustampulla echinocandica</name>
    <dbReference type="NCBI Taxonomy" id="2656787"/>
    <lineage>
        <taxon>Eukaryota</taxon>
        <taxon>Fungi</taxon>
        <taxon>Dikarya</taxon>
        <taxon>Ascomycota</taxon>
        <taxon>Pezizomycotina</taxon>
        <taxon>Leotiomycetes</taxon>
        <taxon>Helotiales</taxon>
        <taxon>Pleuroascaceae</taxon>
        <taxon>Venustampulla</taxon>
    </lineage>
</organism>
<feature type="compositionally biased region" description="Low complexity" evidence="11">
    <location>
        <begin position="34"/>
        <end position="65"/>
    </location>
</feature>
<feature type="domain" description="U-box" evidence="12">
    <location>
        <begin position="1013"/>
        <end position="1087"/>
    </location>
</feature>
<dbReference type="Pfam" id="PF10408">
    <property type="entry name" value="Ufd2P_core"/>
    <property type="match status" value="1"/>
</dbReference>
<dbReference type="SUPFAM" id="SSF57850">
    <property type="entry name" value="RING/U-box"/>
    <property type="match status" value="1"/>
</dbReference>
<dbReference type="RefSeq" id="XP_031870446.1">
    <property type="nucleotide sequence ID" value="XM_032013846.1"/>
</dbReference>
<dbReference type="GO" id="GO:0005737">
    <property type="term" value="C:cytoplasm"/>
    <property type="evidence" value="ECO:0007669"/>
    <property type="project" value="UniProtKB-SubCell"/>
</dbReference>
<evidence type="ECO:0000256" key="6">
    <source>
        <dbReference type="ARBA" id="ARBA00022490"/>
    </source>
</evidence>
<dbReference type="GO" id="GO:0006511">
    <property type="term" value="P:ubiquitin-dependent protein catabolic process"/>
    <property type="evidence" value="ECO:0007669"/>
    <property type="project" value="InterPro"/>
</dbReference>
<proteinExistence type="inferred from homology"/>
<comment type="caution">
    <text evidence="13">The sequence shown here is derived from an EMBL/GenBank/DDBJ whole genome shotgun (WGS) entry which is preliminary data.</text>
</comment>
<evidence type="ECO:0000313" key="13">
    <source>
        <dbReference type="EMBL" id="RDL37790.1"/>
    </source>
</evidence>
<dbReference type="STRING" id="2656787.A0A370TQJ7"/>
<keyword evidence="10" id="KW-0539">Nucleus</keyword>
<name>A0A370TQJ7_9HELO</name>
<dbReference type="EMBL" id="NPIC01000003">
    <property type="protein sequence ID" value="RDL37790.1"/>
    <property type="molecule type" value="Genomic_DNA"/>
</dbReference>
<dbReference type="UniPathway" id="UPA00143"/>
<dbReference type="FunFam" id="3.30.40.10:FF:000055">
    <property type="entry name" value="Ubiquitin conjugation factor e4 a"/>
    <property type="match status" value="1"/>
</dbReference>
<keyword evidence="7" id="KW-0808">Transferase</keyword>
<dbReference type="InterPro" id="IPR019474">
    <property type="entry name" value="Ub_conjug_fac_E4_core"/>
</dbReference>
<dbReference type="PROSITE" id="PS51698">
    <property type="entry name" value="U_BOX"/>
    <property type="match status" value="1"/>
</dbReference>
<sequence length="1101" mass="124590">MDNDQNDNGPPNAPEAPDKEKMDQIRRRRLEKLSGPSTPTPRSGSPAQGGSASASSSPAPAPKASEQVESTPKPKINVTPASTSAATPSENPFSKLTTRPSNGASAATVREASEAKTLKRRRAESDVQTSPRVPIRKLASPSTDESLDNYANRVLGQIFRITLDPAQKVDSSNHKLTYLPNLRSELEEEQSPLSFTTDRLDSAILEAASSVPNNISILDYLLPCWKRITKALKGIRGTSNGKDEVLKEAKRLCMSNCIFAVEMPELYGRDPNPSTDSLTPYLLNEAGADKGICPDFLAEAVSRFDEDDTVKPMLMKAIAGLSLQLSTMTMSDNYKPYINALKQVSQFPRLVTAIAEDPLFQMATSAPGIEKHTLLGPFFRISPLQPEVAREYFSGPKTMDKRHIHTSQEALRMTLQTHQRDLLDIINHFVRASPSSKNKTLDWFAYIVNSNHKRRALRPDPTQLSSDAFLMNVTVVLDGLCEPFMDATFSKISKIDVDYLRRRPRVDIESETKLNADQNASDEYYKTEAEGTSNFISEVFFLTLAAHHYGSEATNATLKSLDKDIKYLNSKIGEMENERPKFANNPMNSARLEEQIRKFTDVLEKAMQFKFAIEGVLLDKQMQTRSLLFMRYVTVWLLRIATQSDYTPDKTIELPLKAEQPDAFRFLPEYVLEDIVGNFNFIFRFVPDVMISAIGDEIIHLCITFLTNSEYIKNPYLKAKLVSLLFHGTWPVYHRTKGVLGDSLIGTRFANDHLLHALIKFYIEVESTGAHTQFYDKFNIRYEIFQVIKCIWSNDIYRQRLTQESKTNTEFFLQFVNLLMNDATYVLDEALTKFPKIHDLQQELDNPSLAGEQRATKEEELQTLEGQAQSYMQLTNETVSMMKLFTKTLSASFTMPEIIDRVAAMVDYTLDTIVGPKSANLKVKDPKKYFFEPRTLLSEFVDIYLHLGVSDRFVEAVARDGRSYKPINFDNASRIMERYNMRSHEDMAAWESLKRRFAKAKELEDQDEGDLGEIPDEFEDPLLATLMTDPVTLPVSKMVLDRSTIRSHLLSDPHDPFNRSPLKIEDVIPNTELKARIDAWRDGMRQKAKDARQDKMDTSGG</sequence>
<evidence type="ECO:0000256" key="1">
    <source>
        <dbReference type="ARBA" id="ARBA00000900"/>
    </source>
</evidence>
<dbReference type="OrthoDB" id="20295at2759"/>
<evidence type="ECO:0000256" key="9">
    <source>
        <dbReference type="ARBA" id="ARBA00023110"/>
    </source>
</evidence>
<evidence type="ECO:0000256" key="5">
    <source>
        <dbReference type="ARBA" id="ARBA00007434"/>
    </source>
</evidence>
<dbReference type="GO" id="GO:0000209">
    <property type="term" value="P:protein polyubiquitination"/>
    <property type="evidence" value="ECO:0007669"/>
    <property type="project" value="TreeGrafter"/>
</dbReference>
<dbReference type="InterPro" id="IPR003613">
    <property type="entry name" value="Ubox_domain"/>
</dbReference>
<feature type="compositionally biased region" description="Basic and acidic residues" evidence="11">
    <location>
        <begin position="16"/>
        <end position="25"/>
    </location>
</feature>
<comment type="subcellular location">
    <subcellularLocation>
        <location evidence="3">Cytoplasm</location>
    </subcellularLocation>
    <subcellularLocation>
        <location evidence="2">Nucleus</location>
    </subcellularLocation>
</comment>
<dbReference type="GO" id="GO:0034450">
    <property type="term" value="F:ubiquitin-ubiquitin ligase activity"/>
    <property type="evidence" value="ECO:0007669"/>
    <property type="project" value="InterPro"/>
</dbReference>